<accession>A0A165FX98</accession>
<comment type="caution">
    <text evidence="5">The sequence shown here is derived from an EMBL/GenBank/DDBJ whole genome shotgun (WGS) entry which is preliminary data.</text>
</comment>
<dbReference type="STRING" id="1452487.AVW16_06295"/>
<dbReference type="Proteomes" id="UP000076625">
    <property type="component" value="Unassembled WGS sequence"/>
</dbReference>
<sequence length="161" mass="16056">MKNSLVLSLLALASGAAHALSYTDYATVIRSEPVYEQIQTPCAATGAQAAGGLGGLVTAENGGAVIGGLLGGLAGNQVGGGSGKKVATVVGAIGGAMVGRQIGQQMGGAAPAAPSCQPTLQRQLVGYAVTYDWRGQRETVTLPADPGKRLELRVSAEPVAR</sequence>
<feature type="domain" description="Glycine zipper 2TM" evidence="4">
    <location>
        <begin position="62"/>
        <end position="103"/>
    </location>
</feature>
<proteinExistence type="predicted"/>
<gene>
    <name evidence="5" type="ORF">AVW16_06295</name>
</gene>
<dbReference type="AlphaFoldDB" id="A0A165FX98"/>
<evidence type="ECO:0000256" key="1">
    <source>
        <dbReference type="ARBA" id="ARBA00004370"/>
    </source>
</evidence>
<protein>
    <recommendedName>
        <fullName evidence="4">Glycine zipper 2TM domain-containing protein</fullName>
    </recommendedName>
</protein>
<dbReference type="Pfam" id="PF05433">
    <property type="entry name" value="Rick_17kDa_Anti"/>
    <property type="match status" value="1"/>
</dbReference>
<comment type="subcellular location">
    <subcellularLocation>
        <location evidence="1">Membrane</location>
    </subcellularLocation>
</comment>
<evidence type="ECO:0000313" key="5">
    <source>
        <dbReference type="EMBL" id="KZE34482.1"/>
    </source>
</evidence>
<evidence type="ECO:0000259" key="4">
    <source>
        <dbReference type="Pfam" id="PF05433"/>
    </source>
</evidence>
<reference evidence="6" key="1">
    <citation type="submission" date="2016-01" db="EMBL/GenBank/DDBJ databases">
        <title>Draft genome of Chromobacterium sp. F49.</title>
        <authorList>
            <person name="Hong K.W."/>
        </authorList>
    </citation>
    <scope>NUCLEOTIDE SEQUENCE [LARGE SCALE GENOMIC DNA]</scope>
    <source>
        <strain evidence="6">CN10</strain>
    </source>
</reference>
<feature type="chain" id="PRO_5007857896" description="Glycine zipper 2TM domain-containing protein" evidence="3">
    <location>
        <begin position="20"/>
        <end position="161"/>
    </location>
</feature>
<dbReference type="GO" id="GO:0019867">
    <property type="term" value="C:outer membrane"/>
    <property type="evidence" value="ECO:0007669"/>
    <property type="project" value="InterPro"/>
</dbReference>
<dbReference type="InterPro" id="IPR051407">
    <property type="entry name" value="Bact_OM_lipoprot/Surf_antigen"/>
</dbReference>
<evidence type="ECO:0000256" key="2">
    <source>
        <dbReference type="ARBA" id="ARBA00023136"/>
    </source>
</evidence>
<name>A0A165FX98_9NEIS</name>
<dbReference type="RefSeq" id="WP_066610124.1">
    <property type="nucleotide sequence ID" value="NZ_LQQU01000007.1"/>
</dbReference>
<dbReference type="InterPro" id="IPR008816">
    <property type="entry name" value="Gly_zipper_2TM_dom"/>
</dbReference>
<keyword evidence="6" id="KW-1185">Reference proteome</keyword>
<dbReference type="EMBL" id="LQQU01000007">
    <property type="protein sequence ID" value="KZE34482.1"/>
    <property type="molecule type" value="Genomic_DNA"/>
</dbReference>
<evidence type="ECO:0000313" key="6">
    <source>
        <dbReference type="Proteomes" id="UP000076625"/>
    </source>
</evidence>
<keyword evidence="3" id="KW-0732">Signal</keyword>
<evidence type="ECO:0000256" key="3">
    <source>
        <dbReference type="SAM" id="SignalP"/>
    </source>
</evidence>
<keyword evidence="2" id="KW-0472">Membrane</keyword>
<dbReference type="PANTHER" id="PTHR35603:SF2">
    <property type="entry name" value="OUTER MEMBRANE LIPOPROTEIN"/>
    <property type="match status" value="1"/>
</dbReference>
<dbReference type="PANTHER" id="PTHR35603">
    <property type="match status" value="1"/>
</dbReference>
<feature type="signal peptide" evidence="3">
    <location>
        <begin position="1"/>
        <end position="19"/>
    </location>
</feature>
<dbReference type="OrthoDB" id="8909257at2"/>
<organism evidence="5 6">
    <name type="scientific">Crenobacter luteus</name>
    <dbReference type="NCBI Taxonomy" id="1452487"/>
    <lineage>
        <taxon>Bacteria</taxon>
        <taxon>Pseudomonadati</taxon>
        <taxon>Pseudomonadota</taxon>
        <taxon>Betaproteobacteria</taxon>
        <taxon>Neisseriales</taxon>
        <taxon>Neisseriaceae</taxon>
        <taxon>Crenobacter</taxon>
    </lineage>
</organism>